<gene>
    <name evidence="1" type="ORF">ACFOMP_02665</name>
</gene>
<proteinExistence type="predicted"/>
<name>A0ABV7RWH2_9RHOB</name>
<evidence type="ECO:0000313" key="1">
    <source>
        <dbReference type="EMBL" id="MFC3568351.1"/>
    </source>
</evidence>
<dbReference type="RefSeq" id="WP_379027780.1">
    <property type="nucleotide sequence ID" value="NZ_JBHRXE010000006.1"/>
</dbReference>
<organism evidence="1 2">
    <name type="scientific">Paracoccus simplex</name>
    <dbReference type="NCBI Taxonomy" id="2086346"/>
    <lineage>
        <taxon>Bacteria</taxon>
        <taxon>Pseudomonadati</taxon>
        <taxon>Pseudomonadota</taxon>
        <taxon>Alphaproteobacteria</taxon>
        <taxon>Rhodobacterales</taxon>
        <taxon>Paracoccaceae</taxon>
        <taxon>Paracoccus</taxon>
    </lineage>
</organism>
<dbReference type="EMBL" id="JBHRXE010000006">
    <property type="protein sequence ID" value="MFC3568351.1"/>
    <property type="molecule type" value="Genomic_DNA"/>
</dbReference>
<protein>
    <recommendedName>
        <fullName evidence="3">Alpha/beta hydrolase</fullName>
    </recommendedName>
</protein>
<dbReference type="Proteomes" id="UP001595596">
    <property type="component" value="Unassembled WGS sequence"/>
</dbReference>
<sequence length="267" mass="30194">MTTQNDFHAFNIEPIVDEPKLTILRGVPANPAPGPMVVSFGSWGPKGRPPEFRHALAAMRRKTLFVLEHDFGYYSRPQRVDRIFPIIAEEMDRQKTEVVDTMGFSIGAFGAISWAAILPVRHTMAFAPRWSPDPAIVRDPRIRAEMVENSGGLRFPTAKKGLEKIRGGMILHGLNGPDRLHIPYFLRTFHLDHWVAPQGDHFMPAWLRKRHMLIPVIRAVLNGERKVHNGLMKKLQAERSRSLSMLYRLAHLRITAPNPGIDKGGIA</sequence>
<dbReference type="InterPro" id="IPR029058">
    <property type="entry name" value="AB_hydrolase_fold"/>
</dbReference>
<comment type="caution">
    <text evidence="1">The sequence shown here is derived from an EMBL/GenBank/DDBJ whole genome shotgun (WGS) entry which is preliminary data.</text>
</comment>
<reference evidence="2" key="1">
    <citation type="journal article" date="2019" name="Int. J. Syst. Evol. Microbiol.">
        <title>The Global Catalogue of Microorganisms (GCM) 10K type strain sequencing project: providing services to taxonomists for standard genome sequencing and annotation.</title>
        <authorList>
            <consortium name="The Broad Institute Genomics Platform"/>
            <consortium name="The Broad Institute Genome Sequencing Center for Infectious Disease"/>
            <person name="Wu L."/>
            <person name="Ma J."/>
        </authorList>
    </citation>
    <scope>NUCLEOTIDE SEQUENCE [LARGE SCALE GENOMIC DNA]</scope>
    <source>
        <strain evidence="2">VKM B-3226</strain>
    </source>
</reference>
<accession>A0ABV7RWH2</accession>
<dbReference type="SUPFAM" id="SSF53474">
    <property type="entry name" value="alpha/beta-Hydrolases"/>
    <property type="match status" value="1"/>
</dbReference>
<keyword evidence="2" id="KW-1185">Reference proteome</keyword>
<evidence type="ECO:0008006" key="3">
    <source>
        <dbReference type="Google" id="ProtNLM"/>
    </source>
</evidence>
<evidence type="ECO:0000313" key="2">
    <source>
        <dbReference type="Proteomes" id="UP001595596"/>
    </source>
</evidence>